<reference evidence="2 3" key="1">
    <citation type="submission" date="2018-01" db="EMBL/GenBank/DDBJ databases">
        <title>Successful Treatment of Persistent Burkholderia cepacia Bacteremia with Ceftazidime-Avibactam.</title>
        <authorList>
            <person name="Tamma P."/>
            <person name="Fan Y."/>
            <person name="Bergman Y."/>
            <person name="Sick-Samuels A."/>
            <person name="Hsu A."/>
            <person name="Timp W."/>
            <person name="Simner P."/>
        </authorList>
    </citation>
    <scope>NUCLEOTIDE SEQUENCE [LARGE SCALE GENOMIC DNA]</scope>
    <source>
        <strain evidence="2 3">170816</strain>
    </source>
</reference>
<dbReference type="EMBL" id="PQVP01000006">
    <property type="protein sequence ID" value="POZ80186.1"/>
    <property type="molecule type" value="Genomic_DNA"/>
</dbReference>
<protein>
    <recommendedName>
        <fullName evidence="4">DUF4231 domain-containing protein</fullName>
    </recommendedName>
</protein>
<proteinExistence type="predicted"/>
<name>A0A2S5DM62_9BURK</name>
<evidence type="ECO:0000313" key="2">
    <source>
        <dbReference type="EMBL" id="POZ80186.1"/>
    </source>
</evidence>
<feature type="transmembrane region" description="Helical" evidence="1">
    <location>
        <begin position="75"/>
        <end position="96"/>
    </location>
</feature>
<dbReference type="RefSeq" id="WP_105750012.1">
    <property type="nucleotide sequence ID" value="NZ_PQVP01000006.1"/>
</dbReference>
<dbReference type="AlphaFoldDB" id="A0A2S5DM62"/>
<feature type="transmembrane region" description="Helical" evidence="1">
    <location>
        <begin position="102"/>
        <end position="121"/>
    </location>
</feature>
<keyword evidence="1" id="KW-0812">Transmembrane</keyword>
<keyword evidence="1" id="KW-0472">Membrane</keyword>
<gene>
    <name evidence="2" type="ORF">C3743_40110</name>
</gene>
<comment type="caution">
    <text evidence="2">The sequence shown here is derived from an EMBL/GenBank/DDBJ whole genome shotgun (WGS) entry which is preliminary data.</text>
</comment>
<sequence>MKKPKRGLWYAYRTSLLGDISVISKSAKRTRERLAMLADLARKEARRETFAEAVARQGLSDEQLLHTQQCLELKAAVWFALCAVAFAFLVTSAVSVHPISQAGLSIGVLTLAASHAIKARFRAAQIRRRELFDFAVWLFGGPKK</sequence>
<evidence type="ECO:0000256" key="1">
    <source>
        <dbReference type="SAM" id="Phobius"/>
    </source>
</evidence>
<evidence type="ECO:0000313" key="3">
    <source>
        <dbReference type="Proteomes" id="UP000238655"/>
    </source>
</evidence>
<accession>A0A2S5DM62</accession>
<organism evidence="2 3">
    <name type="scientific">Burkholderia contaminans</name>
    <dbReference type="NCBI Taxonomy" id="488447"/>
    <lineage>
        <taxon>Bacteria</taxon>
        <taxon>Pseudomonadati</taxon>
        <taxon>Pseudomonadota</taxon>
        <taxon>Betaproteobacteria</taxon>
        <taxon>Burkholderiales</taxon>
        <taxon>Burkholderiaceae</taxon>
        <taxon>Burkholderia</taxon>
        <taxon>Burkholderia cepacia complex</taxon>
    </lineage>
</organism>
<evidence type="ECO:0008006" key="4">
    <source>
        <dbReference type="Google" id="ProtNLM"/>
    </source>
</evidence>
<dbReference type="Proteomes" id="UP000238655">
    <property type="component" value="Unassembled WGS sequence"/>
</dbReference>
<keyword evidence="1" id="KW-1133">Transmembrane helix</keyword>